<dbReference type="Gene3D" id="1.20.1600.10">
    <property type="entry name" value="Outer membrane efflux proteins (OEP)"/>
    <property type="match status" value="1"/>
</dbReference>
<dbReference type="AlphaFoldDB" id="A0A4U1J9L2"/>
<reference evidence="5 6" key="1">
    <citation type="submission" date="2019-04" db="EMBL/GenBank/DDBJ databases">
        <authorList>
            <person name="Li Y."/>
            <person name="Wang J."/>
        </authorList>
    </citation>
    <scope>NUCLEOTIDE SEQUENCE [LARGE SCALE GENOMIC DNA]</scope>
    <source>
        <strain evidence="5 6">DSM 14668</strain>
    </source>
</reference>
<feature type="region of interest" description="Disordered" evidence="3">
    <location>
        <begin position="461"/>
        <end position="480"/>
    </location>
</feature>
<evidence type="ECO:0000313" key="6">
    <source>
        <dbReference type="Proteomes" id="UP000309215"/>
    </source>
</evidence>
<dbReference type="InterPro" id="IPR003423">
    <property type="entry name" value="OMP_efflux"/>
</dbReference>
<feature type="chain" id="PRO_5020191840" evidence="4">
    <location>
        <begin position="26"/>
        <end position="480"/>
    </location>
</feature>
<proteinExistence type="inferred from homology"/>
<protein>
    <submittedName>
        <fullName evidence="5">TolC family protein</fullName>
    </submittedName>
</protein>
<feature type="coiled-coil region" evidence="2">
    <location>
        <begin position="217"/>
        <end position="244"/>
    </location>
</feature>
<dbReference type="OrthoDB" id="237412at2"/>
<keyword evidence="6" id="KW-1185">Reference proteome</keyword>
<name>A0A4U1J9L2_9BACT</name>
<comment type="caution">
    <text evidence="5">The sequence shown here is derived from an EMBL/GenBank/DDBJ whole genome shotgun (WGS) entry which is preliminary data.</text>
</comment>
<evidence type="ECO:0000256" key="4">
    <source>
        <dbReference type="SAM" id="SignalP"/>
    </source>
</evidence>
<keyword evidence="2" id="KW-0175">Coiled coil</keyword>
<dbReference type="GO" id="GO:0015562">
    <property type="term" value="F:efflux transmembrane transporter activity"/>
    <property type="evidence" value="ECO:0007669"/>
    <property type="project" value="InterPro"/>
</dbReference>
<dbReference type="InterPro" id="IPR010131">
    <property type="entry name" value="MdtP/NodT-like"/>
</dbReference>
<evidence type="ECO:0000313" key="5">
    <source>
        <dbReference type="EMBL" id="TKD05058.1"/>
    </source>
</evidence>
<sequence>MTTRPFFSFSALALALGLSAGCASASLPQHVGEVNDLFAARNRRDLAVSVPGEDEDWEKTAAEVPKLLGKPLDADGAVRIALAQNRELRAAFYEIGIARGRFVQAGLPPNPEIDLSVRRPDDPTQPLQLDIGIEYNLSGLLILPLRKGVAEAELAAERLRVAGQVLEMSYAARTAFYAVQARQQELDLRVRALKAFQAGFAAAEELHHVGNLPEVDLANQRAAVEAARVDVAEAENRLLDARETLHVALGLSGEQTQWSIEARLPDPPAEALVFERVEERAVASSFELQELDARMRAASKRAGLARTEGNLPHISGGFHGERDASVWEIGGHVTVGLPIFDRNQGTVLSARSEFGAQRERYLATATALRATVRTALNRVESTGRRARHYREVVLPAREKALAETVLQYNAMQVSVFQVLDSQRQVTQTGLTYVETLLDYWNARAALDQILAGRHRGLALGPAGAARNNLPTGGDSAAAGH</sequence>
<evidence type="ECO:0000256" key="1">
    <source>
        <dbReference type="ARBA" id="ARBA00007613"/>
    </source>
</evidence>
<evidence type="ECO:0000256" key="3">
    <source>
        <dbReference type="SAM" id="MobiDB-lite"/>
    </source>
</evidence>
<dbReference type="EMBL" id="SSMQ01000023">
    <property type="protein sequence ID" value="TKD05058.1"/>
    <property type="molecule type" value="Genomic_DNA"/>
</dbReference>
<dbReference type="PROSITE" id="PS51257">
    <property type="entry name" value="PROKAR_LIPOPROTEIN"/>
    <property type="match status" value="1"/>
</dbReference>
<dbReference type="PANTHER" id="PTHR30203:SF24">
    <property type="entry name" value="BLR4935 PROTEIN"/>
    <property type="match status" value="1"/>
</dbReference>
<evidence type="ECO:0000256" key="2">
    <source>
        <dbReference type="SAM" id="Coils"/>
    </source>
</evidence>
<feature type="signal peptide" evidence="4">
    <location>
        <begin position="1"/>
        <end position="25"/>
    </location>
</feature>
<dbReference type="RefSeq" id="WP_136931128.1">
    <property type="nucleotide sequence ID" value="NZ_SSMQ01000023.1"/>
</dbReference>
<gene>
    <name evidence="5" type="ORF">E8A74_22610</name>
</gene>
<dbReference type="Pfam" id="PF02321">
    <property type="entry name" value="OEP"/>
    <property type="match status" value="2"/>
</dbReference>
<organism evidence="5 6">
    <name type="scientific">Polyangium fumosum</name>
    <dbReference type="NCBI Taxonomy" id="889272"/>
    <lineage>
        <taxon>Bacteria</taxon>
        <taxon>Pseudomonadati</taxon>
        <taxon>Myxococcota</taxon>
        <taxon>Polyangia</taxon>
        <taxon>Polyangiales</taxon>
        <taxon>Polyangiaceae</taxon>
        <taxon>Polyangium</taxon>
    </lineage>
</organism>
<comment type="similarity">
    <text evidence="1">Belongs to the outer membrane factor (OMF) (TC 1.B.17) family.</text>
</comment>
<dbReference type="SUPFAM" id="SSF56954">
    <property type="entry name" value="Outer membrane efflux proteins (OEP)"/>
    <property type="match status" value="1"/>
</dbReference>
<dbReference type="PANTHER" id="PTHR30203">
    <property type="entry name" value="OUTER MEMBRANE CATION EFFLUX PROTEIN"/>
    <property type="match status" value="1"/>
</dbReference>
<dbReference type="Proteomes" id="UP000309215">
    <property type="component" value="Unassembled WGS sequence"/>
</dbReference>
<accession>A0A4U1J9L2</accession>
<keyword evidence="4" id="KW-0732">Signal</keyword>